<keyword evidence="3 12" id="KW-0479">Metal-binding</keyword>
<dbReference type="EC" id="3.1.3.16" evidence="12"/>
<dbReference type="STRING" id="1835702.A0A1F5LKF5"/>
<evidence type="ECO:0000256" key="3">
    <source>
        <dbReference type="ARBA" id="ARBA00022723"/>
    </source>
</evidence>
<keyword evidence="7 12" id="KW-0904">Protein phosphatase</keyword>
<keyword evidence="8 12" id="KW-0539">Nucleus</keyword>
<feature type="compositionally biased region" description="Polar residues" evidence="13">
    <location>
        <begin position="1"/>
        <end position="10"/>
    </location>
</feature>
<organism evidence="15 16">
    <name type="scientific">Penicillium arizonense</name>
    <dbReference type="NCBI Taxonomy" id="1835702"/>
    <lineage>
        <taxon>Eukaryota</taxon>
        <taxon>Fungi</taxon>
        <taxon>Dikarya</taxon>
        <taxon>Ascomycota</taxon>
        <taxon>Pezizomycotina</taxon>
        <taxon>Eurotiomycetes</taxon>
        <taxon>Eurotiomycetidae</taxon>
        <taxon>Eurotiales</taxon>
        <taxon>Aspergillaceae</taxon>
        <taxon>Penicillium</taxon>
    </lineage>
</organism>
<sequence>MAQQLKTSLPETFAALNAQRPSPPSYLYPSQEEQDKYLRDRPGATQQHLEIALQHAQQIQTQKDAEDVILNSILDLLDLPSNPAADPAAPSDEDARKLKISLAPFRPSDYDNLILERNYAELCGYSLCPKKHRKENRGKGGGFRFTYGAKGSGPGGRGRAVDIVPQDKVEKWCSDACAERALWLRVQLSEVPVWERRAGDTRGTMILLLEEARARRQKAPAATGTVSSVADGLQNLKLGDRSRELAIERGDTSAVVRNGRVNVHIRENECASQRAVNAPQLRPEDAMGGSIEGYVPREQQDRQAQDQDGDIDVLDQI</sequence>
<dbReference type="GeneID" id="34575873"/>
<comment type="caution">
    <text evidence="15">The sequence shown here is derived from an EMBL/GenBank/DDBJ whole genome shotgun (WGS) entry which is preliminary data.</text>
</comment>
<comment type="catalytic activity">
    <reaction evidence="9 12">
        <text>O-phospho-L-seryl-[protein] + H2O = L-seryl-[protein] + phosphate</text>
        <dbReference type="Rhea" id="RHEA:20629"/>
        <dbReference type="Rhea" id="RHEA-COMP:9863"/>
        <dbReference type="Rhea" id="RHEA-COMP:11604"/>
        <dbReference type="ChEBI" id="CHEBI:15377"/>
        <dbReference type="ChEBI" id="CHEBI:29999"/>
        <dbReference type="ChEBI" id="CHEBI:43474"/>
        <dbReference type="ChEBI" id="CHEBI:83421"/>
        <dbReference type="EC" id="3.1.3.16"/>
    </reaction>
</comment>
<comment type="function">
    <text evidence="12">Putative RNA polymerase II subunit B1 C-terminal domain (CTD) phosphatase involved in RNA polymerase II transcription regulation.</text>
</comment>
<proteinExistence type="inferred from homology"/>
<evidence type="ECO:0000256" key="12">
    <source>
        <dbReference type="RuleBase" id="RU367080"/>
    </source>
</evidence>
<keyword evidence="5 12" id="KW-0378">Hydrolase</keyword>
<dbReference type="OrthoDB" id="2590500at2759"/>
<evidence type="ECO:0000256" key="5">
    <source>
        <dbReference type="ARBA" id="ARBA00022801"/>
    </source>
</evidence>
<dbReference type="AlphaFoldDB" id="A0A1F5LKF5"/>
<name>A0A1F5LKF5_PENAI</name>
<dbReference type="GO" id="GO:0005634">
    <property type="term" value="C:nucleus"/>
    <property type="evidence" value="ECO:0007669"/>
    <property type="project" value="UniProtKB-SubCell"/>
</dbReference>
<dbReference type="InterPro" id="IPR039693">
    <property type="entry name" value="Rtr1/RPAP2"/>
</dbReference>
<feature type="region of interest" description="Disordered" evidence="13">
    <location>
        <begin position="277"/>
        <end position="317"/>
    </location>
</feature>
<evidence type="ECO:0000313" key="15">
    <source>
        <dbReference type="EMBL" id="OGE53698.1"/>
    </source>
</evidence>
<feature type="region of interest" description="Disordered" evidence="13">
    <location>
        <begin position="1"/>
        <end position="34"/>
    </location>
</feature>
<gene>
    <name evidence="15" type="ORF">PENARI_c007G09808</name>
</gene>
<dbReference type="InterPro" id="IPR007308">
    <property type="entry name" value="Rtr1/RPAP2_dom"/>
</dbReference>
<dbReference type="InterPro" id="IPR038534">
    <property type="entry name" value="Rtr1/RPAP2_sf"/>
</dbReference>
<evidence type="ECO:0000256" key="10">
    <source>
        <dbReference type="ARBA" id="ARBA00048336"/>
    </source>
</evidence>
<dbReference type="Pfam" id="PF04181">
    <property type="entry name" value="RPAP2_Rtr1"/>
    <property type="match status" value="1"/>
</dbReference>
<keyword evidence="16" id="KW-1185">Reference proteome</keyword>
<evidence type="ECO:0000256" key="9">
    <source>
        <dbReference type="ARBA" id="ARBA00047761"/>
    </source>
</evidence>
<comment type="catalytic activity">
    <reaction evidence="10 12">
        <text>O-phospho-L-threonyl-[protein] + H2O = L-threonyl-[protein] + phosphate</text>
        <dbReference type="Rhea" id="RHEA:47004"/>
        <dbReference type="Rhea" id="RHEA-COMP:11060"/>
        <dbReference type="Rhea" id="RHEA-COMP:11605"/>
        <dbReference type="ChEBI" id="CHEBI:15377"/>
        <dbReference type="ChEBI" id="CHEBI:30013"/>
        <dbReference type="ChEBI" id="CHEBI:43474"/>
        <dbReference type="ChEBI" id="CHEBI:61977"/>
        <dbReference type="EC" id="3.1.3.16"/>
    </reaction>
</comment>
<dbReference type="PANTHER" id="PTHR14732:SF0">
    <property type="entry name" value="RNA POLYMERASE II SUBUNIT B1 CTD PHOSPHATASE RPAP2-RELATED"/>
    <property type="match status" value="1"/>
</dbReference>
<feature type="compositionally biased region" description="Acidic residues" evidence="13">
    <location>
        <begin position="307"/>
        <end position="317"/>
    </location>
</feature>
<dbReference type="EMBL" id="LXJU01000007">
    <property type="protein sequence ID" value="OGE53698.1"/>
    <property type="molecule type" value="Genomic_DNA"/>
</dbReference>
<keyword evidence="6 12" id="KW-0862">Zinc</keyword>
<dbReference type="GO" id="GO:0043175">
    <property type="term" value="F:RNA polymerase core enzyme binding"/>
    <property type="evidence" value="ECO:0007669"/>
    <property type="project" value="UniProtKB-UniRule"/>
</dbReference>
<comment type="subcellular location">
    <subcellularLocation>
        <location evidence="1 12">Nucleus</location>
    </subcellularLocation>
</comment>
<dbReference type="GO" id="GO:0008270">
    <property type="term" value="F:zinc ion binding"/>
    <property type="evidence" value="ECO:0007669"/>
    <property type="project" value="UniProtKB-KW"/>
</dbReference>
<comment type="similarity">
    <text evidence="2 11 12">Belongs to the RPAP2 family.</text>
</comment>
<dbReference type="PROSITE" id="PS51479">
    <property type="entry name" value="ZF_RTR1"/>
    <property type="match status" value="1"/>
</dbReference>
<evidence type="ECO:0000313" key="16">
    <source>
        <dbReference type="Proteomes" id="UP000177622"/>
    </source>
</evidence>
<feature type="domain" description="RTR1-type" evidence="14">
    <location>
        <begin position="100"/>
        <end position="197"/>
    </location>
</feature>
<evidence type="ECO:0000256" key="6">
    <source>
        <dbReference type="ARBA" id="ARBA00022833"/>
    </source>
</evidence>
<evidence type="ECO:0000256" key="4">
    <source>
        <dbReference type="ARBA" id="ARBA00022771"/>
    </source>
</evidence>
<dbReference type="PANTHER" id="PTHR14732">
    <property type="entry name" value="RNA POLYMERASE II SUBUNIT B1 CTD PHOSPHATASE RPAP2-RELATED"/>
    <property type="match status" value="1"/>
</dbReference>
<dbReference type="Gene3D" id="1.25.40.820">
    <property type="match status" value="1"/>
</dbReference>
<evidence type="ECO:0000256" key="13">
    <source>
        <dbReference type="SAM" id="MobiDB-lite"/>
    </source>
</evidence>
<evidence type="ECO:0000256" key="1">
    <source>
        <dbReference type="ARBA" id="ARBA00004123"/>
    </source>
</evidence>
<evidence type="ECO:0000256" key="8">
    <source>
        <dbReference type="ARBA" id="ARBA00023242"/>
    </source>
</evidence>
<dbReference type="GO" id="GO:0005737">
    <property type="term" value="C:cytoplasm"/>
    <property type="evidence" value="ECO:0007669"/>
    <property type="project" value="TreeGrafter"/>
</dbReference>
<evidence type="ECO:0000256" key="7">
    <source>
        <dbReference type="ARBA" id="ARBA00022912"/>
    </source>
</evidence>
<dbReference type="RefSeq" id="XP_022489136.1">
    <property type="nucleotide sequence ID" value="XM_022631139.1"/>
</dbReference>
<dbReference type="GO" id="GO:0008420">
    <property type="term" value="F:RNA polymerase II CTD heptapeptide repeat phosphatase activity"/>
    <property type="evidence" value="ECO:0007669"/>
    <property type="project" value="UniProtKB-UniRule"/>
</dbReference>
<keyword evidence="4 12" id="KW-0863">Zinc-finger</keyword>
<dbReference type="Proteomes" id="UP000177622">
    <property type="component" value="Unassembled WGS sequence"/>
</dbReference>
<accession>A0A1F5LKF5</accession>
<protein>
    <recommendedName>
        <fullName evidence="12">RNA polymerase II subunit B1 CTD phosphatase RPAP2 homolog</fullName>
        <ecNumber evidence="12">3.1.3.16</ecNumber>
    </recommendedName>
</protein>
<evidence type="ECO:0000259" key="14">
    <source>
        <dbReference type="PROSITE" id="PS51479"/>
    </source>
</evidence>
<reference evidence="15 16" key="1">
    <citation type="journal article" date="2016" name="Sci. Rep.">
        <title>Penicillium arizonense, a new, genome sequenced fungal species, reveals a high chemical diversity in secreted metabolites.</title>
        <authorList>
            <person name="Grijseels S."/>
            <person name="Nielsen J.C."/>
            <person name="Randelovic M."/>
            <person name="Nielsen J."/>
            <person name="Nielsen K.F."/>
            <person name="Workman M."/>
            <person name="Frisvad J.C."/>
        </authorList>
    </citation>
    <scope>NUCLEOTIDE SEQUENCE [LARGE SCALE GENOMIC DNA]</scope>
    <source>
        <strain evidence="15 16">CBS 141311</strain>
    </source>
</reference>
<evidence type="ECO:0000256" key="11">
    <source>
        <dbReference type="PROSITE-ProRule" id="PRU00812"/>
    </source>
</evidence>
<evidence type="ECO:0000256" key="2">
    <source>
        <dbReference type="ARBA" id="ARBA00005676"/>
    </source>
</evidence>